<organism evidence="2 3">
    <name type="scientific">Microbacterium marinilacus</name>
    <dbReference type="NCBI Taxonomy" id="415209"/>
    <lineage>
        <taxon>Bacteria</taxon>
        <taxon>Bacillati</taxon>
        <taxon>Actinomycetota</taxon>
        <taxon>Actinomycetes</taxon>
        <taxon>Micrococcales</taxon>
        <taxon>Microbacteriaceae</taxon>
        <taxon>Microbacterium</taxon>
    </lineage>
</organism>
<name>A0ABP7BYH9_9MICO</name>
<reference evidence="3" key="1">
    <citation type="journal article" date="2019" name="Int. J. Syst. Evol. Microbiol.">
        <title>The Global Catalogue of Microorganisms (GCM) 10K type strain sequencing project: providing services to taxonomists for standard genome sequencing and annotation.</title>
        <authorList>
            <consortium name="The Broad Institute Genomics Platform"/>
            <consortium name="The Broad Institute Genome Sequencing Center for Infectious Disease"/>
            <person name="Wu L."/>
            <person name="Ma J."/>
        </authorList>
    </citation>
    <scope>NUCLEOTIDE SEQUENCE [LARGE SCALE GENOMIC DNA]</scope>
    <source>
        <strain evidence="3">JCM 16546</strain>
    </source>
</reference>
<feature type="chain" id="PRO_5046375213" description="Lactococcin 972 family bacteriocin" evidence="1">
    <location>
        <begin position="37"/>
        <end position="117"/>
    </location>
</feature>
<dbReference type="Proteomes" id="UP001410795">
    <property type="component" value="Unassembled WGS sequence"/>
</dbReference>
<evidence type="ECO:0000256" key="1">
    <source>
        <dbReference type="SAM" id="SignalP"/>
    </source>
</evidence>
<evidence type="ECO:0000313" key="3">
    <source>
        <dbReference type="Proteomes" id="UP001410795"/>
    </source>
</evidence>
<keyword evidence="1" id="KW-0732">Signal</keyword>
<dbReference type="EMBL" id="BAAAYV010000025">
    <property type="protein sequence ID" value="GAA3670625.1"/>
    <property type="molecule type" value="Genomic_DNA"/>
</dbReference>
<dbReference type="RefSeq" id="WP_221856979.1">
    <property type="nucleotide sequence ID" value="NZ_BAAAYV010000025.1"/>
</dbReference>
<evidence type="ECO:0000313" key="2">
    <source>
        <dbReference type="EMBL" id="GAA3670625.1"/>
    </source>
</evidence>
<evidence type="ECO:0008006" key="4">
    <source>
        <dbReference type="Google" id="ProtNLM"/>
    </source>
</evidence>
<protein>
    <recommendedName>
        <fullName evidence="4">Lactococcin 972 family bacteriocin</fullName>
    </recommendedName>
</protein>
<feature type="signal peptide" evidence="1">
    <location>
        <begin position="1"/>
        <end position="36"/>
    </location>
</feature>
<keyword evidence="3" id="KW-1185">Reference proteome</keyword>
<sequence length="117" mass="13033">MSVTQKHGTQPRPAKWARVTLAGVFAALLTFGTTTAANAWEYPEWNNYSCGGTYMVELYSKSNGRTTHTHVSTSQGSYNHNWEHGSAFVQRWSAHIKSGYFSMAFPESQSYTIGCDV</sequence>
<accession>A0ABP7BYH9</accession>
<proteinExistence type="predicted"/>
<gene>
    <name evidence="2" type="ORF">GCM10022202_36050</name>
</gene>
<comment type="caution">
    <text evidence="2">The sequence shown here is derived from an EMBL/GenBank/DDBJ whole genome shotgun (WGS) entry which is preliminary data.</text>
</comment>